<dbReference type="GO" id="GO:0048471">
    <property type="term" value="C:perinuclear region of cytoplasm"/>
    <property type="evidence" value="ECO:0007669"/>
    <property type="project" value="TreeGrafter"/>
</dbReference>
<feature type="region of interest" description="Disordered" evidence="4">
    <location>
        <begin position="520"/>
        <end position="548"/>
    </location>
</feature>
<protein>
    <submittedName>
        <fullName evidence="5">Leucine rich repeat family protein</fullName>
    </submittedName>
</protein>
<evidence type="ECO:0000256" key="4">
    <source>
        <dbReference type="SAM" id="MobiDB-lite"/>
    </source>
</evidence>
<keyword evidence="1" id="KW-0343">GTPase activation</keyword>
<keyword evidence="3" id="KW-0677">Repeat</keyword>
<dbReference type="EMBL" id="JANTQA010000047">
    <property type="protein sequence ID" value="KAJ3433815.1"/>
    <property type="molecule type" value="Genomic_DNA"/>
</dbReference>
<dbReference type="InterPro" id="IPR027038">
    <property type="entry name" value="RanGap"/>
</dbReference>
<dbReference type="Gene3D" id="3.80.10.10">
    <property type="entry name" value="Ribonuclease Inhibitor"/>
    <property type="match status" value="3"/>
</dbReference>
<dbReference type="GO" id="GO:0005829">
    <property type="term" value="C:cytosol"/>
    <property type="evidence" value="ECO:0007669"/>
    <property type="project" value="TreeGrafter"/>
</dbReference>
<dbReference type="PROSITE" id="PS51450">
    <property type="entry name" value="LRR"/>
    <property type="match status" value="1"/>
</dbReference>
<dbReference type="GO" id="GO:0006913">
    <property type="term" value="P:nucleocytoplasmic transport"/>
    <property type="evidence" value="ECO:0007669"/>
    <property type="project" value="TreeGrafter"/>
</dbReference>
<dbReference type="SUPFAM" id="SSF52047">
    <property type="entry name" value="RNI-like"/>
    <property type="match status" value="1"/>
</dbReference>
<gene>
    <name evidence="5" type="ORF">M0812_22784</name>
</gene>
<name>A0AAV7YZM7_9EUKA</name>
<dbReference type="GO" id="GO:0031267">
    <property type="term" value="F:small GTPase binding"/>
    <property type="evidence" value="ECO:0007669"/>
    <property type="project" value="TreeGrafter"/>
</dbReference>
<evidence type="ECO:0000256" key="2">
    <source>
        <dbReference type="ARBA" id="ARBA00022614"/>
    </source>
</evidence>
<sequence length="548" mass="64419">MNQRNPDEEGDSKEAKFKKEMQRLILNDQTLTSLDLSYNQIGAEGMQSLSECLKVNQTLTNLNLSENLIGAKGMETLSEALKVNQTLTNLVLFFNQIRDEGMQPLCESLKFNQTLTVLSLSMNKIRAKGMKPLFESLKVNQTLTNLDLSCNQIVGEGIQALCEALKVNHHLTQLNLSDNRIGSKGLKYLSEALKINQTLIHLNLSQNKIRYYNDNREDQYCEKNLQEFIQSLKINKSITKLYIERNNIIEKNIYKIYYFIERNFIFQKKLTKSVKVGNLQCFQQLIQIEKIPLIYKPYSYQPFGDYEETNNPNNQEENTIFHTAIFHNQTEILFYLLFANNEKTDQQIISKRNFLLNFKNAKTKKSAIDLLNPNEILIQDFKNCYNQFISSYSFSSSSFSSTSSSFSTSYFNNNEQNNNFPNKLIAEKEIILMRIGKEWKTIKNEFQNELTEKQKQLFLKWLYCPVSLKFQEKQIILEVFKLLNINQFEKQTLFSNEKLLNDFQNYIKKYTNSEKKIFQINLKKKKKKKKTKKNKKKNEKKKKKKKEE</sequence>
<dbReference type="GO" id="GO:0005634">
    <property type="term" value="C:nucleus"/>
    <property type="evidence" value="ECO:0007669"/>
    <property type="project" value="TreeGrafter"/>
</dbReference>
<dbReference type="Proteomes" id="UP001146793">
    <property type="component" value="Unassembled WGS sequence"/>
</dbReference>
<dbReference type="GO" id="GO:0005096">
    <property type="term" value="F:GTPase activator activity"/>
    <property type="evidence" value="ECO:0007669"/>
    <property type="project" value="UniProtKB-KW"/>
</dbReference>
<evidence type="ECO:0000313" key="5">
    <source>
        <dbReference type="EMBL" id="KAJ3433815.1"/>
    </source>
</evidence>
<dbReference type="PANTHER" id="PTHR24113">
    <property type="entry name" value="RAN GTPASE-ACTIVATING PROTEIN 1"/>
    <property type="match status" value="1"/>
</dbReference>
<evidence type="ECO:0000256" key="1">
    <source>
        <dbReference type="ARBA" id="ARBA00022468"/>
    </source>
</evidence>
<feature type="compositionally biased region" description="Basic residues" evidence="4">
    <location>
        <begin position="522"/>
        <end position="548"/>
    </location>
</feature>
<evidence type="ECO:0000256" key="3">
    <source>
        <dbReference type="ARBA" id="ARBA00022737"/>
    </source>
</evidence>
<dbReference type="SMART" id="SM00368">
    <property type="entry name" value="LRR_RI"/>
    <property type="match status" value="6"/>
</dbReference>
<organism evidence="5 6">
    <name type="scientific">Anaeramoeba flamelloides</name>
    <dbReference type="NCBI Taxonomy" id="1746091"/>
    <lineage>
        <taxon>Eukaryota</taxon>
        <taxon>Metamonada</taxon>
        <taxon>Anaeramoebidae</taxon>
        <taxon>Anaeramoeba</taxon>
    </lineage>
</organism>
<evidence type="ECO:0000313" key="6">
    <source>
        <dbReference type="Proteomes" id="UP001146793"/>
    </source>
</evidence>
<dbReference type="InterPro" id="IPR001611">
    <property type="entry name" value="Leu-rich_rpt"/>
</dbReference>
<comment type="caution">
    <text evidence="5">The sequence shown here is derived from an EMBL/GenBank/DDBJ whole genome shotgun (WGS) entry which is preliminary data.</text>
</comment>
<reference evidence="5" key="1">
    <citation type="submission" date="2022-08" db="EMBL/GenBank/DDBJ databases">
        <title>Novel sulphate-reducing endosymbionts in the free-living metamonad Anaeramoeba.</title>
        <authorList>
            <person name="Jerlstrom-Hultqvist J."/>
            <person name="Cepicka I."/>
            <person name="Gallot-Lavallee L."/>
            <person name="Salas-Leiva D."/>
            <person name="Curtis B.A."/>
            <person name="Zahonova K."/>
            <person name="Pipaliya S."/>
            <person name="Dacks J."/>
            <person name="Roger A.J."/>
        </authorList>
    </citation>
    <scope>NUCLEOTIDE SEQUENCE</scope>
    <source>
        <strain evidence="5">Busselton2</strain>
    </source>
</reference>
<dbReference type="AlphaFoldDB" id="A0AAV7YZM7"/>
<accession>A0AAV7YZM7</accession>
<dbReference type="InterPro" id="IPR032675">
    <property type="entry name" value="LRR_dom_sf"/>
</dbReference>
<dbReference type="PANTHER" id="PTHR24113:SF12">
    <property type="entry name" value="RAN GTPASE-ACTIVATING PROTEIN 1"/>
    <property type="match status" value="1"/>
</dbReference>
<dbReference type="Pfam" id="PF13516">
    <property type="entry name" value="LRR_6"/>
    <property type="match status" value="7"/>
</dbReference>
<keyword evidence="2" id="KW-0433">Leucine-rich repeat</keyword>
<proteinExistence type="predicted"/>